<feature type="region of interest" description="Disordered" evidence="1">
    <location>
        <begin position="42"/>
        <end position="62"/>
    </location>
</feature>
<dbReference type="Proteomes" id="UP000824101">
    <property type="component" value="Unassembled WGS sequence"/>
</dbReference>
<evidence type="ECO:0000313" key="2">
    <source>
        <dbReference type="EMBL" id="HIZ80379.1"/>
    </source>
</evidence>
<reference evidence="2" key="2">
    <citation type="submission" date="2021-04" db="EMBL/GenBank/DDBJ databases">
        <authorList>
            <person name="Gilroy R."/>
        </authorList>
    </citation>
    <scope>NUCLEOTIDE SEQUENCE</scope>
    <source>
        <strain evidence="2">ChiBcec1-1093</strain>
    </source>
</reference>
<organism evidence="2 3">
    <name type="scientific">Candidatus Lachnoclostridium stercorigallinarum</name>
    <dbReference type="NCBI Taxonomy" id="2838634"/>
    <lineage>
        <taxon>Bacteria</taxon>
        <taxon>Bacillati</taxon>
        <taxon>Bacillota</taxon>
        <taxon>Clostridia</taxon>
        <taxon>Lachnospirales</taxon>
        <taxon>Lachnospiraceae</taxon>
    </lineage>
</organism>
<accession>A0A9D2K7Z8</accession>
<dbReference type="Gene3D" id="1.20.5.2950">
    <property type="match status" value="1"/>
</dbReference>
<evidence type="ECO:0008006" key="4">
    <source>
        <dbReference type="Google" id="ProtNLM"/>
    </source>
</evidence>
<comment type="caution">
    <text evidence="2">The sequence shown here is derived from an EMBL/GenBank/DDBJ whole genome shotgun (WGS) entry which is preliminary data.</text>
</comment>
<gene>
    <name evidence="2" type="ORF">IAA17_11395</name>
</gene>
<evidence type="ECO:0000313" key="3">
    <source>
        <dbReference type="Proteomes" id="UP000824101"/>
    </source>
</evidence>
<protein>
    <recommendedName>
        <fullName evidence="4">V-type ATP synthase subunit H</fullName>
    </recommendedName>
</protein>
<dbReference type="AlphaFoldDB" id="A0A9D2K7Z8"/>
<name>A0A9D2K7Z8_9FIRM</name>
<sequence>MAKEIIDAIRQAETEAVKTVAAAEREAEEIVQQAQEKAAEVKKEMTKQAREKAAEEEAAAREECGRMLEDAGKQEKEEGIRLEAAMADKRRQAVEAVLAELM</sequence>
<dbReference type="EMBL" id="DXBC01000182">
    <property type="protein sequence ID" value="HIZ80379.1"/>
    <property type="molecule type" value="Genomic_DNA"/>
</dbReference>
<proteinExistence type="predicted"/>
<reference evidence="2" key="1">
    <citation type="journal article" date="2021" name="PeerJ">
        <title>Extensive microbial diversity within the chicken gut microbiome revealed by metagenomics and culture.</title>
        <authorList>
            <person name="Gilroy R."/>
            <person name="Ravi A."/>
            <person name="Getino M."/>
            <person name="Pursley I."/>
            <person name="Horton D.L."/>
            <person name="Alikhan N.F."/>
            <person name="Baker D."/>
            <person name="Gharbi K."/>
            <person name="Hall N."/>
            <person name="Watson M."/>
            <person name="Adriaenssens E.M."/>
            <person name="Foster-Nyarko E."/>
            <person name="Jarju S."/>
            <person name="Secka A."/>
            <person name="Antonio M."/>
            <person name="Oren A."/>
            <person name="Chaudhuri R.R."/>
            <person name="La Ragione R."/>
            <person name="Hildebrand F."/>
            <person name="Pallen M.J."/>
        </authorList>
    </citation>
    <scope>NUCLEOTIDE SEQUENCE</scope>
    <source>
        <strain evidence="2">ChiBcec1-1093</strain>
    </source>
</reference>
<evidence type="ECO:0000256" key="1">
    <source>
        <dbReference type="SAM" id="MobiDB-lite"/>
    </source>
</evidence>